<keyword evidence="11" id="KW-0472">Membrane</keyword>
<evidence type="ECO:0000256" key="8">
    <source>
        <dbReference type="ARBA" id="ARBA00023170"/>
    </source>
</evidence>
<dbReference type="PROSITE" id="PS51473">
    <property type="entry name" value="GNK2"/>
    <property type="match status" value="2"/>
</dbReference>
<dbReference type="PANTHER" id="PTHR47973">
    <property type="entry name" value="CYSTEINE-RICH RECEPTOR-LIKE PROTEIN KINASE 3"/>
    <property type="match status" value="1"/>
</dbReference>
<dbReference type="InterPro" id="IPR038408">
    <property type="entry name" value="GNK2_sf"/>
</dbReference>
<dbReference type="GO" id="GO:0005524">
    <property type="term" value="F:ATP binding"/>
    <property type="evidence" value="ECO:0007669"/>
    <property type="project" value="UniProtKB-UniRule"/>
</dbReference>
<dbReference type="GO" id="GO:0004674">
    <property type="term" value="F:protein serine/threonine kinase activity"/>
    <property type="evidence" value="ECO:0007669"/>
    <property type="project" value="UniProtKB-KW"/>
</dbReference>
<proteinExistence type="predicted"/>
<dbReference type="EMBL" id="JAWXYG010000003">
    <property type="protein sequence ID" value="KAK4278110.1"/>
    <property type="molecule type" value="Genomic_DNA"/>
</dbReference>
<evidence type="ECO:0000256" key="12">
    <source>
        <dbReference type="SAM" id="SignalP"/>
    </source>
</evidence>
<evidence type="ECO:0008006" key="17">
    <source>
        <dbReference type="Google" id="ProtNLM"/>
    </source>
</evidence>
<dbReference type="InterPro" id="IPR011009">
    <property type="entry name" value="Kinase-like_dom_sf"/>
</dbReference>
<evidence type="ECO:0000256" key="11">
    <source>
        <dbReference type="SAM" id="Phobius"/>
    </source>
</evidence>
<evidence type="ECO:0000256" key="7">
    <source>
        <dbReference type="ARBA" id="ARBA00022840"/>
    </source>
</evidence>
<evidence type="ECO:0000256" key="4">
    <source>
        <dbReference type="ARBA" id="ARBA00022737"/>
    </source>
</evidence>
<feature type="signal peptide" evidence="12">
    <location>
        <begin position="1"/>
        <end position="27"/>
    </location>
</feature>
<dbReference type="InterPro" id="IPR000719">
    <property type="entry name" value="Prot_kinase_dom"/>
</dbReference>
<keyword evidence="8" id="KW-0675">Receptor</keyword>
<feature type="domain" description="Protein kinase" evidence="13">
    <location>
        <begin position="336"/>
        <end position="615"/>
    </location>
</feature>
<comment type="caution">
    <text evidence="15">The sequence shown here is derived from an EMBL/GenBank/DDBJ whole genome shotgun (WGS) entry which is preliminary data.</text>
</comment>
<dbReference type="InterPro" id="IPR017441">
    <property type="entry name" value="Protein_kinase_ATP_BS"/>
</dbReference>
<dbReference type="FunFam" id="1.10.510.10:FF:000336">
    <property type="entry name" value="Cysteine-rich receptor-like protein kinase 2"/>
    <property type="match status" value="1"/>
</dbReference>
<evidence type="ECO:0000259" key="14">
    <source>
        <dbReference type="PROSITE" id="PS51473"/>
    </source>
</evidence>
<feature type="domain" description="Gnk2-homologous" evidence="14">
    <location>
        <begin position="146"/>
        <end position="253"/>
    </location>
</feature>
<dbReference type="InterPro" id="IPR052059">
    <property type="entry name" value="CR_Ser/Thr_kinase"/>
</dbReference>
<dbReference type="SUPFAM" id="SSF56112">
    <property type="entry name" value="Protein kinase-like (PK-like)"/>
    <property type="match status" value="1"/>
</dbReference>
<dbReference type="PROSITE" id="PS00107">
    <property type="entry name" value="PROTEIN_KINASE_ATP"/>
    <property type="match status" value="1"/>
</dbReference>
<keyword evidence="11" id="KW-1133">Transmembrane helix</keyword>
<dbReference type="AlphaFoldDB" id="A0AAE1MUE9"/>
<protein>
    <recommendedName>
        <fullName evidence="17">Cysteine-rich receptor-like protein kinase 2</fullName>
    </recommendedName>
</protein>
<reference evidence="15" key="1">
    <citation type="submission" date="2023-10" db="EMBL/GenBank/DDBJ databases">
        <title>Chromosome-level genome of the transformable northern wattle, Acacia crassicarpa.</title>
        <authorList>
            <person name="Massaro I."/>
            <person name="Sinha N.R."/>
            <person name="Poethig S."/>
            <person name="Leichty A.R."/>
        </authorList>
    </citation>
    <scope>NUCLEOTIDE SEQUENCE</scope>
    <source>
        <strain evidence="15">Acra3RX</strain>
        <tissue evidence="15">Leaf</tissue>
    </source>
</reference>
<keyword evidence="7 10" id="KW-0067">ATP-binding</keyword>
<keyword evidence="1" id="KW-0723">Serine/threonine-protein kinase</keyword>
<keyword evidence="6" id="KW-0418">Kinase</keyword>
<gene>
    <name evidence="15" type="ORF">QN277_016002</name>
</gene>
<keyword evidence="2" id="KW-0808">Transferase</keyword>
<organism evidence="15 16">
    <name type="scientific">Acacia crassicarpa</name>
    <name type="common">northern wattle</name>
    <dbReference type="NCBI Taxonomy" id="499986"/>
    <lineage>
        <taxon>Eukaryota</taxon>
        <taxon>Viridiplantae</taxon>
        <taxon>Streptophyta</taxon>
        <taxon>Embryophyta</taxon>
        <taxon>Tracheophyta</taxon>
        <taxon>Spermatophyta</taxon>
        <taxon>Magnoliopsida</taxon>
        <taxon>eudicotyledons</taxon>
        <taxon>Gunneridae</taxon>
        <taxon>Pentapetalae</taxon>
        <taxon>rosids</taxon>
        <taxon>fabids</taxon>
        <taxon>Fabales</taxon>
        <taxon>Fabaceae</taxon>
        <taxon>Caesalpinioideae</taxon>
        <taxon>mimosoid clade</taxon>
        <taxon>Acacieae</taxon>
        <taxon>Acacia</taxon>
    </lineage>
</organism>
<accession>A0AAE1MUE9</accession>
<feature type="domain" description="Gnk2-homologous" evidence="14">
    <location>
        <begin position="34"/>
        <end position="139"/>
    </location>
</feature>
<dbReference type="CDD" id="cd14066">
    <property type="entry name" value="STKc_IRAK"/>
    <property type="match status" value="1"/>
</dbReference>
<evidence type="ECO:0000256" key="3">
    <source>
        <dbReference type="ARBA" id="ARBA00022729"/>
    </source>
</evidence>
<feature type="chain" id="PRO_5041902329" description="Cysteine-rich receptor-like protein kinase 2" evidence="12">
    <location>
        <begin position="28"/>
        <end position="629"/>
    </location>
</feature>
<feature type="binding site" evidence="10">
    <location>
        <position position="365"/>
    </location>
    <ligand>
        <name>ATP</name>
        <dbReference type="ChEBI" id="CHEBI:30616"/>
    </ligand>
</feature>
<evidence type="ECO:0000259" key="13">
    <source>
        <dbReference type="PROSITE" id="PS50011"/>
    </source>
</evidence>
<dbReference type="InterPro" id="IPR002902">
    <property type="entry name" value="GNK2"/>
</dbReference>
<evidence type="ECO:0000313" key="16">
    <source>
        <dbReference type="Proteomes" id="UP001293593"/>
    </source>
</evidence>
<dbReference type="FunFam" id="3.30.430.20:FF:000017">
    <property type="entry name" value="Cysteine-rich receptor-like protein kinase 2"/>
    <property type="match status" value="1"/>
</dbReference>
<keyword evidence="11" id="KW-0812">Transmembrane</keyword>
<dbReference type="Gene3D" id="3.30.200.20">
    <property type="entry name" value="Phosphorylase Kinase, domain 1"/>
    <property type="match status" value="1"/>
</dbReference>
<evidence type="ECO:0000256" key="9">
    <source>
        <dbReference type="ARBA" id="ARBA00023180"/>
    </source>
</evidence>
<evidence type="ECO:0000256" key="6">
    <source>
        <dbReference type="ARBA" id="ARBA00022777"/>
    </source>
</evidence>
<evidence type="ECO:0000256" key="10">
    <source>
        <dbReference type="PROSITE-ProRule" id="PRU10141"/>
    </source>
</evidence>
<feature type="transmembrane region" description="Helical" evidence="11">
    <location>
        <begin position="276"/>
        <end position="297"/>
    </location>
</feature>
<keyword evidence="16" id="KW-1185">Reference proteome</keyword>
<dbReference type="Pfam" id="PF00069">
    <property type="entry name" value="Pkinase"/>
    <property type="match status" value="1"/>
</dbReference>
<evidence type="ECO:0000256" key="5">
    <source>
        <dbReference type="ARBA" id="ARBA00022741"/>
    </source>
</evidence>
<evidence type="ECO:0000256" key="2">
    <source>
        <dbReference type="ARBA" id="ARBA00022679"/>
    </source>
</evidence>
<sequence length="629" mass="69771">MLQRTNLHLLFAFFIFCSFWTLHVVVSDPQTHLVSRFCNPYDALQVSNISMFDENRNATFRDIRNQISGQNKYFATAQQANGGNSVATLFQCRNYLTIADCVACFDSAAVKILSSCAAGSPGGFVVYDGCFLRYDASNSFFLETTPSINSVACGNQTVDGEVTAFDSTAQQALTNLQTTTPTTTGFFTATKMQVPNNNNQTIYAFAQCIGTITQNLCLSCLNAAYSNLQTCFPNSDGRAYANACFMRYSTTSFFPPNQTFHILQPLIKKGSNNKGAIIGVVGGVAFVLVLLALLAWIKRPKRHERPVPRGDISGVSKLKGPTIFSYGELKIATKSFSEENKLGEGGFGAVYKGTLKNGKVVAVKKLTLRQSKKVDEEFESEVKLISNVHHRNLIRLLGCCSKGDKRILIYEYMKNTSLDKFLFGKNRGSLNWKQRYEILLGTARGLAYLHEEFHVCIIHRDIKTNNILLDDDLQPRIADFGLARFLPDEKSHLSTKFAGTLGYTAPEYAIHGKLSEKADIYSYGVVVLEIISGQQSGKLNMHGDSEGAFLLQTAWKLYERGSHIELVDDTLDPNEYNTEEVKRIIEIGLLCTQASAELRPSMSEVIVLLQGNGLLENMRPTMPILIETN</sequence>
<keyword evidence="4" id="KW-0677">Repeat</keyword>
<dbReference type="PROSITE" id="PS50011">
    <property type="entry name" value="PROTEIN_KINASE_DOM"/>
    <property type="match status" value="1"/>
</dbReference>
<dbReference type="SMART" id="SM00220">
    <property type="entry name" value="S_TKc"/>
    <property type="match status" value="1"/>
</dbReference>
<dbReference type="Proteomes" id="UP001293593">
    <property type="component" value="Unassembled WGS sequence"/>
</dbReference>
<evidence type="ECO:0000313" key="15">
    <source>
        <dbReference type="EMBL" id="KAK4278110.1"/>
    </source>
</evidence>
<evidence type="ECO:0000256" key="1">
    <source>
        <dbReference type="ARBA" id="ARBA00022527"/>
    </source>
</evidence>
<dbReference type="CDD" id="cd23509">
    <property type="entry name" value="Gnk2-like"/>
    <property type="match status" value="2"/>
</dbReference>
<keyword evidence="9" id="KW-0325">Glycoprotein</keyword>
<dbReference type="InterPro" id="IPR008271">
    <property type="entry name" value="Ser/Thr_kinase_AS"/>
</dbReference>
<dbReference type="Pfam" id="PF01657">
    <property type="entry name" value="Stress-antifung"/>
    <property type="match status" value="2"/>
</dbReference>
<name>A0AAE1MUE9_9FABA</name>
<dbReference type="Gene3D" id="1.10.510.10">
    <property type="entry name" value="Transferase(Phosphotransferase) domain 1"/>
    <property type="match status" value="1"/>
</dbReference>
<dbReference type="PROSITE" id="PS00108">
    <property type="entry name" value="PROTEIN_KINASE_ST"/>
    <property type="match status" value="1"/>
</dbReference>
<keyword evidence="3 12" id="KW-0732">Signal</keyword>
<dbReference type="Gene3D" id="3.30.430.20">
    <property type="entry name" value="Gnk2 domain, C-X8-C-X2-C motif"/>
    <property type="match status" value="2"/>
</dbReference>
<dbReference type="FunFam" id="3.30.200.20:FF:000177">
    <property type="entry name" value="Cysteine-rich receptor-like protein kinase 2"/>
    <property type="match status" value="1"/>
</dbReference>
<keyword evidence="5 10" id="KW-0547">Nucleotide-binding</keyword>